<protein>
    <submittedName>
        <fullName evidence="1">40271_t:CDS:1</fullName>
    </submittedName>
</protein>
<feature type="non-terminal residue" evidence="1">
    <location>
        <position position="74"/>
    </location>
</feature>
<sequence length="74" mass="8927">MTIYQKYKKKEKSFEHLIAGEVDKARWLEKEYSIFDKRGGEDLLEGAENGSKRQKLVDKKWDKFKKKMVWVTEE</sequence>
<evidence type="ECO:0000313" key="2">
    <source>
        <dbReference type="Proteomes" id="UP000789901"/>
    </source>
</evidence>
<accession>A0ABN7WAJ9</accession>
<keyword evidence="2" id="KW-1185">Reference proteome</keyword>
<evidence type="ECO:0000313" key="1">
    <source>
        <dbReference type="EMBL" id="CAG8821681.1"/>
    </source>
</evidence>
<comment type="caution">
    <text evidence="1">The sequence shown here is derived from an EMBL/GenBank/DDBJ whole genome shotgun (WGS) entry which is preliminary data.</text>
</comment>
<dbReference type="EMBL" id="CAJVQB010034801">
    <property type="protein sequence ID" value="CAG8821681.1"/>
    <property type="molecule type" value="Genomic_DNA"/>
</dbReference>
<reference evidence="1 2" key="1">
    <citation type="submission" date="2021-06" db="EMBL/GenBank/DDBJ databases">
        <authorList>
            <person name="Kallberg Y."/>
            <person name="Tangrot J."/>
            <person name="Rosling A."/>
        </authorList>
    </citation>
    <scope>NUCLEOTIDE SEQUENCE [LARGE SCALE GENOMIC DNA]</scope>
    <source>
        <strain evidence="1 2">120-4 pot B 10/14</strain>
    </source>
</reference>
<proteinExistence type="predicted"/>
<dbReference type="Proteomes" id="UP000789901">
    <property type="component" value="Unassembled WGS sequence"/>
</dbReference>
<name>A0ABN7WAJ9_GIGMA</name>
<gene>
    <name evidence="1" type="ORF">GMARGA_LOCUS27890</name>
</gene>
<organism evidence="1 2">
    <name type="scientific">Gigaspora margarita</name>
    <dbReference type="NCBI Taxonomy" id="4874"/>
    <lineage>
        <taxon>Eukaryota</taxon>
        <taxon>Fungi</taxon>
        <taxon>Fungi incertae sedis</taxon>
        <taxon>Mucoromycota</taxon>
        <taxon>Glomeromycotina</taxon>
        <taxon>Glomeromycetes</taxon>
        <taxon>Diversisporales</taxon>
        <taxon>Gigasporaceae</taxon>
        <taxon>Gigaspora</taxon>
    </lineage>
</organism>